<protein>
    <submittedName>
        <fullName evidence="1">Uncharacterized protein</fullName>
    </submittedName>
</protein>
<reference evidence="1" key="1">
    <citation type="journal article" date="2020" name="Nature">
        <title>Giant virus diversity and host interactions through global metagenomics.</title>
        <authorList>
            <person name="Schulz F."/>
            <person name="Roux S."/>
            <person name="Paez-Espino D."/>
            <person name="Jungbluth S."/>
            <person name="Walsh D.A."/>
            <person name="Denef V.J."/>
            <person name="McMahon K.D."/>
            <person name="Konstantinidis K.T."/>
            <person name="Eloe-Fadrosh E.A."/>
            <person name="Kyrpides N.C."/>
            <person name="Woyke T."/>
        </authorList>
    </citation>
    <scope>NUCLEOTIDE SEQUENCE</scope>
    <source>
        <strain evidence="1">GVMAG-M-3300009161-34</strain>
    </source>
</reference>
<dbReference type="EMBL" id="MN738956">
    <property type="protein sequence ID" value="QHT32946.1"/>
    <property type="molecule type" value="Genomic_DNA"/>
</dbReference>
<proteinExistence type="predicted"/>
<organism evidence="1">
    <name type="scientific">viral metagenome</name>
    <dbReference type="NCBI Taxonomy" id="1070528"/>
    <lineage>
        <taxon>unclassified sequences</taxon>
        <taxon>metagenomes</taxon>
        <taxon>organismal metagenomes</taxon>
    </lineage>
</organism>
<accession>A0A6C0EUU9</accession>
<name>A0A6C0EUU9_9ZZZZ</name>
<sequence length="132" mass="14333">MYSLVSIPYYDNCTQCYKKVIKLNRAPPPDSPLNQIIKRVGPIRLSPFQVNSAFSGCSGGGGGGCSGCGNTSQCCNLLITSLQDKTHLMCIDDIPTLFSFLVTNGFTIDTSITKMMQNSNVKLSNDLICFFS</sequence>
<dbReference type="AlphaFoldDB" id="A0A6C0EUU9"/>
<evidence type="ECO:0000313" key="1">
    <source>
        <dbReference type="EMBL" id="QHT32946.1"/>
    </source>
</evidence>